<proteinExistence type="inferred from homology"/>
<dbReference type="STRING" id="696762.PFRI_37830"/>
<evidence type="ECO:0000256" key="2">
    <source>
        <dbReference type="ARBA" id="ARBA00010790"/>
    </source>
</evidence>
<comment type="cofactor">
    <cofactor evidence="1">
        <name>FAD</name>
        <dbReference type="ChEBI" id="CHEBI:57692"/>
    </cofactor>
</comment>
<evidence type="ECO:0000256" key="1">
    <source>
        <dbReference type="ARBA" id="ARBA00001974"/>
    </source>
</evidence>
<protein>
    <submittedName>
        <fullName evidence="7">Alcohol dehydrogenase</fullName>
        <ecNumber evidence="7">1.1.99.-</ecNumber>
    </submittedName>
</protein>
<organism evidence="7 8">
    <name type="scientific">Planktotalea frisia</name>
    <dbReference type="NCBI Taxonomy" id="696762"/>
    <lineage>
        <taxon>Bacteria</taxon>
        <taxon>Pseudomonadati</taxon>
        <taxon>Pseudomonadota</taxon>
        <taxon>Alphaproteobacteria</taxon>
        <taxon>Rhodobacterales</taxon>
        <taxon>Paracoccaceae</taxon>
        <taxon>Planktotalea</taxon>
    </lineage>
</organism>
<dbReference type="EMBL" id="MLCB01000205">
    <property type="protein sequence ID" value="OJI92002.1"/>
    <property type="molecule type" value="Genomic_DNA"/>
</dbReference>
<dbReference type="PANTHER" id="PTHR11552">
    <property type="entry name" value="GLUCOSE-METHANOL-CHOLINE GMC OXIDOREDUCTASE"/>
    <property type="match status" value="1"/>
</dbReference>
<feature type="compositionally biased region" description="Basic residues" evidence="5">
    <location>
        <begin position="238"/>
        <end position="248"/>
    </location>
</feature>
<feature type="domain" description="Glucose-methanol-choline oxidoreductase N-terminal" evidence="6">
    <location>
        <begin position="87"/>
        <end position="101"/>
    </location>
</feature>
<name>A0A1L9NS50_9RHOB</name>
<evidence type="ECO:0000256" key="3">
    <source>
        <dbReference type="ARBA" id="ARBA00022630"/>
    </source>
</evidence>
<keyword evidence="4" id="KW-0274">FAD</keyword>
<evidence type="ECO:0000259" key="6">
    <source>
        <dbReference type="PROSITE" id="PS00624"/>
    </source>
</evidence>
<dbReference type="EC" id="1.1.99.-" evidence="7"/>
<dbReference type="GO" id="GO:0050660">
    <property type="term" value="F:flavin adenine dinucleotide binding"/>
    <property type="evidence" value="ECO:0007669"/>
    <property type="project" value="InterPro"/>
</dbReference>
<dbReference type="SUPFAM" id="SSF51905">
    <property type="entry name" value="FAD/NAD(P)-binding domain"/>
    <property type="match status" value="1"/>
</dbReference>
<accession>A0A1L9NS50</accession>
<dbReference type="GO" id="GO:0016614">
    <property type="term" value="F:oxidoreductase activity, acting on CH-OH group of donors"/>
    <property type="evidence" value="ECO:0007669"/>
    <property type="project" value="InterPro"/>
</dbReference>
<keyword evidence="8" id="KW-1185">Reference proteome</keyword>
<dbReference type="Gene3D" id="3.50.50.60">
    <property type="entry name" value="FAD/NAD(P)-binding domain"/>
    <property type="match status" value="1"/>
</dbReference>
<gene>
    <name evidence="7" type="primary">alkJ_3</name>
    <name evidence="7" type="ORF">PFRI_37830</name>
</gene>
<dbReference type="InterPro" id="IPR036188">
    <property type="entry name" value="FAD/NAD-bd_sf"/>
</dbReference>
<feature type="region of interest" description="Disordered" evidence="5">
    <location>
        <begin position="224"/>
        <end position="248"/>
    </location>
</feature>
<comment type="similarity">
    <text evidence="2">Belongs to the GMC oxidoreductase family.</text>
</comment>
<dbReference type="Proteomes" id="UP000184514">
    <property type="component" value="Unassembled WGS sequence"/>
</dbReference>
<reference evidence="7 8" key="1">
    <citation type="submission" date="2016-10" db="EMBL/GenBank/DDBJ databases">
        <title>Genome sequence of Planktotalea frisia SH6-1.</title>
        <authorList>
            <person name="Poehlein A."/>
            <person name="Bakenhus I."/>
            <person name="Voget S."/>
            <person name="Brinkhoff T."/>
            <person name="Simon M."/>
        </authorList>
    </citation>
    <scope>NUCLEOTIDE SEQUENCE [LARGE SCALE GENOMIC DNA]</scope>
    <source>
        <strain evidence="7 8">SH6-1</strain>
    </source>
</reference>
<dbReference type="InterPro" id="IPR000172">
    <property type="entry name" value="GMC_OxRdtase_N"/>
</dbReference>
<dbReference type="AlphaFoldDB" id="A0A1L9NS50"/>
<comment type="caution">
    <text evidence="7">The sequence shown here is derived from an EMBL/GenBank/DDBJ whole genome shotgun (WGS) entry which is preliminary data.</text>
</comment>
<dbReference type="PROSITE" id="PS00624">
    <property type="entry name" value="GMC_OXRED_2"/>
    <property type="match status" value="1"/>
</dbReference>
<keyword evidence="3" id="KW-0285">Flavoprotein</keyword>
<sequence>MPDNPDFNAEETYGIGRYQLTLKGRWRDSAATAYLRPALHRPNLTLLSHASVLGVTFDGPTATGVRYIQNGVEKTAYAVREVILAAGAIQSPQLLHLSGIGPADDLRSLGIQVRHDAPEVGANLQDHSQIRTIVELAEGKHSLNTQIRNPLKAAGFGLDWLLRSHGPLTVGAGQVGGAACSALAENGRPDIQLFVMPLSVGKPGAPLQCDPRFTVSHIAATSSKQATTATASRPVQKLQRKPQRRPPH</sequence>
<evidence type="ECO:0000313" key="8">
    <source>
        <dbReference type="Proteomes" id="UP000184514"/>
    </source>
</evidence>
<dbReference type="Pfam" id="PF00732">
    <property type="entry name" value="GMC_oxred_N"/>
    <property type="match status" value="1"/>
</dbReference>
<keyword evidence="7" id="KW-0560">Oxidoreductase</keyword>
<dbReference type="InterPro" id="IPR012132">
    <property type="entry name" value="GMC_OxRdtase"/>
</dbReference>
<evidence type="ECO:0000256" key="5">
    <source>
        <dbReference type="SAM" id="MobiDB-lite"/>
    </source>
</evidence>
<evidence type="ECO:0000313" key="7">
    <source>
        <dbReference type="EMBL" id="OJI92002.1"/>
    </source>
</evidence>
<evidence type="ECO:0000256" key="4">
    <source>
        <dbReference type="ARBA" id="ARBA00022827"/>
    </source>
</evidence>
<dbReference type="PANTHER" id="PTHR11552:SF147">
    <property type="entry name" value="CHOLINE DEHYDROGENASE, MITOCHONDRIAL"/>
    <property type="match status" value="1"/>
</dbReference>